<protein>
    <submittedName>
        <fullName evidence="2">Uncharacterized protein</fullName>
    </submittedName>
</protein>
<proteinExistence type="predicted"/>
<keyword evidence="1" id="KW-0812">Transmembrane</keyword>
<accession>A0A845F6X4</accession>
<dbReference type="Proteomes" id="UP000450457">
    <property type="component" value="Unassembled WGS sequence"/>
</dbReference>
<keyword evidence="1" id="KW-0472">Membrane</keyword>
<evidence type="ECO:0000256" key="1">
    <source>
        <dbReference type="SAM" id="Phobius"/>
    </source>
</evidence>
<evidence type="ECO:0000313" key="3">
    <source>
        <dbReference type="Proteomes" id="UP000450457"/>
    </source>
</evidence>
<feature type="transmembrane region" description="Helical" evidence="1">
    <location>
        <begin position="29"/>
        <end position="46"/>
    </location>
</feature>
<gene>
    <name evidence="2" type="ORF">GLW00_01470</name>
</gene>
<dbReference type="GeneID" id="78005639"/>
<evidence type="ECO:0000313" key="2">
    <source>
        <dbReference type="EMBL" id="MYL69496.1"/>
    </source>
</evidence>
<comment type="caution">
    <text evidence="2">The sequence shown here is derived from an EMBL/GenBank/DDBJ whole genome shotgun (WGS) entry which is preliminary data.</text>
</comment>
<sequence>MKDYFIYLGCTVFLSSIISWILFHLVGAGAFVIPVIALLIFISYQLNRLEGKWEQE</sequence>
<reference evidence="2 3" key="1">
    <citation type="submission" date="2019-11" db="EMBL/GenBank/DDBJ databases">
        <title>Genome sequences of 17 halophilic strains isolated from different environments.</title>
        <authorList>
            <person name="Furrow R.E."/>
        </authorList>
    </citation>
    <scope>NUCLEOTIDE SEQUENCE [LARGE SCALE GENOMIC DNA]</scope>
    <source>
        <strain evidence="2 3">SL-4</strain>
    </source>
</reference>
<dbReference type="RefSeq" id="WP_160910704.1">
    <property type="nucleotide sequence ID" value="NZ_WMFA01000001.1"/>
</dbReference>
<dbReference type="AlphaFoldDB" id="A0A845F6X4"/>
<dbReference type="EMBL" id="WMFA01000001">
    <property type="protein sequence ID" value="MYL69496.1"/>
    <property type="molecule type" value="Genomic_DNA"/>
</dbReference>
<keyword evidence="1" id="KW-1133">Transmembrane helix</keyword>
<name>A0A845F6X4_9BACI</name>
<organism evidence="2 3">
    <name type="scientific">Halobacillus litoralis</name>
    <dbReference type="NCBI Taxonomy" id="45668"/>
    <lineage>
        <taxon>Bacteria</taxon>
        <taxon>Bacillati</taxon>
        <taxon>Bacillota</taxon>
        <taxon>Bacilli</taxon>
        <taxon>Bacillales</taxon>
        <taxon>Bacillaceae</taxon>
        <taxon>Halobacillus</taxon>
    </lineage>
</organism>